<organism evidence="1 2">
    <name type="scientific">Streptomyces spinoverrucosus</name>
    <dbReference type="NCBI Taxonomy" id="284043"/>
    <lineage>
        <taxon>Bacteria</taxon>
        <taxon>Bacillati</taxon>
        <taxon>Actinomycetota</taxon>
        <taxon>Actinomycetes</taxon>
        <taxon>Kitasatosporales</taxon>
        <taxon>Streptomycetaceae</taxon>
        <taxon>Streptomyces</taxon>
    </lineage>
</organism>
<dbReference type="GO" id="GO:0005198">
    <property type="term" value="F:structural molecule activity"/>
    <property type="evidence" value="ECO:0007669"/>
    <property type="project" value="InterPro"/>
</dbReference>
<dbReference type="Proteomes" id="UP000317881">
    <property type="component" value="Unassembled WGS sequence"/>
</dbReference>
<sequence>MGLTDNSSLAVANRFQVTVDFGKYDLGSWSQVQGLDVQWKLCDYRAGDTGNDRWFFPGFTEYSTIKLTRAACEDSRTVQEWLSSNSFSSTPHGGSITLLDPSNKPVISWEMRRIIPIKWSINGFEAGASKVALETLELQHLGFLKDDNLPGVGRA</sequence>
<dbReference type="InterPro" id="IPR011747">
    <property type="entry name" value="CHP02241"/>
</dbReference>
<dbReference type="OrthoDB" id="9799891at2"/>
<dbReference type="PANTHER" id="PTHR38009">
    <property type="entry name" value="CONSERVED HYPOTHETICAL PHAGE TAIL PROTEIN"/>
    <property type="match status" value="1"/>
</dbReference>
<evidence type="ECO:0008006" key="3">
    <source>
        <dbReference type="Google" id="ProtNLM"/>
    </source>
</evidence>
<comment type="caution">
    <text evidence="1">The sequence shown here is derived from an EMBL/GenBank/DDBJ whole genome shotgun (WGS) entry which is preliminary data.</text>
</comment>
<protein>
    <recommendedName>
        <fullName evidence="3">Phage tail protein</fullName>
    </recommendedName>
</protein>
<dbReference type="AlphaFoldDB" id="A0A4Y3VX24"/>
<gene>
    <name evidence="1" type="ORF">SSP24_72310</name>
</gene>
<proteinExistence type="predicted"/>
<dbReference type="PANTHER" id="PTHR38009:SF1">
    <property type="entry name" value="CONSERVED HYPOTHETICAL PHAGE TAIL PROTEIN"/>
    <property type="match status" value="1"/>
</dbReference>
<dbReference type="InterPro" id="IPR010667">
    <property type="entry name" value="Phage_T4_Gp19"/>
</dbReference>
<accession>A0A4Y3VX24</accession>
<dbReference type="RefSeq" id="WP_141314391.1">
    <property type="nucleotide sequence ID" value="NZ_BJND01000075.1"/>
</dbReference>
<keyword evidence="2" id="KW-1185">Reference proteome</keyword>
<name>A0A4Y3VX24_9ACTN</name>
<evidence type="ECO:0000313" key="2">
    <source>
        <dbReference type="Proteomes" id="UP000317881"/>
    </source>
</evidence>
<evidence type="ECO:0000313" key="1">
    <source>
        <dbReference type="EMBL" id="GEC09576.1"/>
    </source>
</evidence>
<reference evidence="1 2" key="1">
    <citation type="submission" date="2019-06" db="EMBL/GenBank/DDBJ databases">
        <title>Whole genome shotgun sequence of Streptomyces spinoverrucosus NBRC 14228.</title>
        <authorList>
            <person name="Hosoyama A."/>
            <person name="Uohara A."/>
            <person name="Ohji S."/>
            <person name="Ichikawa N."/>
        </authorList>
    </citation>
    <scope>NUCLEOTIDE SEQUENCE [LARGE SCALE GENOMIC DNA]</scope>
    <source>
        <strain evidence="1 2">NBRC 14228</strain>
    </source>
</reference>
<dbReference type="EMBL" id="BJND01000075">
    <property type="protein sequence ID" value="GEC09576.1"/>
    <property type="molecule type" value="Genomic_DNA"/>
</dbReference>
<dbReference type="Pfam" id="PF06841">
    <property type="entry name" value="Phage_T4_gp19"/>
    <property type="match status" value="1"/>
</dbReference>